<dbReference type="AlphaFoldDB" id="A0A0N1EAY9"/>
<organism evidence="1 2">
    <name type="scientific">Helicobacter pullorum</name>
    <dbReference type="NCBI Taxonomy" id="35818"/>
    <lineage>
        <taxon>Bacteria</taxon>
        <taxon>Pseudomonadati</taxon>
        <taxon>Campylobacterota</taxon>
        <taxon>Epsilonproteobacteria</taxon>
        <taxon>Campylobacterales</taxon>
        <taxon>Helicobacteraceae</taxon>
        <taxon>Helicobacter</taxon>
    </lineage>
</organism>
<evidence type="ECO:0000313" key="1">
    <source>
        <dbReference type="EMBL" id="KPH55457.1"/>
    </source>
</evidence>
<dbReference type="PATRIC" id="fig|35818.11.peg.1665"/>
<name>A0A0N1EAY9_9HELI</name>
<proteinExistence type="predicted"/>
<dbReference type="RefSeq" id="WP_054198218.1">
    <property type="nucleotide sequence ID" value="NZ_JNOC01000043.1"/>
</dbReference>
<protein>
    <submittedName>
        <fullName evidence="1">Uncharacterized protein</fullName>
    </submittedName>
</protein>
<dbReference type="EMBL" id="JNOC01000043">
    <property type="protein sequence ID" value="KPH55457.1"/>
    <property type="molecule type" value="Genomic_DNA"/>
</dbReference>
<evidence type="ECO:0000313" key="2">
    <source>
        <dbReference type="Proteomes" id="UP000037997"/>
    </source>
</evidence>
<sequence length="68" mass="7979">MKIDELIEKLENFKKEYGNLDVAIEKAPDKENLYFLDICLEKVTDCEVYSCYFGEVELQKGTEFLGIY</sequence>
<dbReference type="Proteomes" id="UP000037997">
    <property type="component" value="Unassembled WGS sequence"/>
</dbReference>
<reference evidence="1 2" key="1">
    <citation type="submission" date="2014-06" db="EMBL/GenBank/DDBJ databases">
        <title>Helicobacter pullorum isolates in fresh chicken meat - phenotypic and genotypic features.</title>
        <authorList>
            <person name="Borges V."/>
            <person name="Santos A."/>
            <person name="Correia C.B."/>
            <person name="Saraiva M."/>
            <person name="Menard A."/>
            <person name="Vieira L."/>
            <person name="Sampaio D.A."/>
            <person name="Gomes J.P."/>
            <person name="Oleastro M."/>
        </authorList>
    </citation>
    <scope>NUCLEOTIDE SEQUENCE [LARGE SCALE GENOMIC DNA]</scope>
    <source>
        <strain evidence="1 2">229334/12</strain>
    </source>
</reference>
<accession>A0A0N1EAY9</accession>
<comment type="caution">
    <text evidence="1">The sequence shown here is derived from an EMBL/GenBank/DDBJ whole genome shotgun (WGS) entry which is preliminary data.</text>
</comment>
<gene>
    <name evidence="1" type="ORF">HPU229334_08410</name>
</gene>